<sequence length="108" mass="12137">MIAVRPLPAKNKEPIPCIYPSDLTTHDHLRLETDPAAGCKTQSRSHPCSPGGGAGDRTAKKKKEKKKEKKKQKKKKEKKKKKKKKKMDDWEWGNLRKGGLALIAPLKA</sequence>
<keyword evidence="3" id="KW-1185">Reference proteome</keyword>
<name>A0A9W9XDM7_9EURO</name>
<protein>
    <submittedName>
        <fullName evidence="2">Uncharacterized protein</fullName>
    </submittedName>
</protein>
<feature type="region of interest" description="Disordered" evidence="1">
    <location>
        <begin position="1"/>
        <end position="93"/>
    </location>
</feature>
<dbReference type="RefSeq" id="XP_056791492.1">
    <property type="nucleotide sequence ID" value="XM_056933951.1"/>
</dbReference>
<evidence type="ECO:0000313" key="2">
    <source>
        <dbReference type="EMBL" id="KAJ5489459.1"/>
    </source>
</evidence>
<evidence type="ECO:0000313" key="3">
    <source>
        <dbReference type="Proteomes" id="UP001148312"/>
    </source>
</evidence>
<proteinExistence type="predicted"/>
<dbReference type="EMBL" id="JAPWDQ010000004">
    <property type="protein sequence ID" value="KAJ5489459.1"/>
    <property type="molecule type" value="Genomic_DNA"/>
</dbReference>
<dbReference type="AlphaFoldDB" id="A0A9W9XDM7"/>
<dbReference type="Proteomes" id="UP001148312">
    <property type="component" value="Unassembled WGS sequence"/>
</dbReference>
<reference evidence="2" key="2">
    <citation type="journal article" date="2023" name="IMA Fungus">
        <title>Comparative genomic study of the Penicillium genus elucidates a diverse pangenome and 15 lateral gene transfer events.</title>
        <authorList>
            <person name="Petersen C."/>
            <person name="Sorensen T."/>
            <person name="Nielsen M.R."/>
            <person name="Sondergaard T.E."/>
            <person name="Sorensen J.L."/>
            <person name="Fitzpatrick D.A."/>
            <person name="Frisvad J.C."/>
            <person name="Nielsen K.L."/>
        </authorList>
    </citation>
    <scope>NUCLEOTIDE SEQUENCE</scope>
    <source>
        <strain evidence="2">IBT 30728</strain>
    </source>
</reference>
<accession>A0A9W9XDM7</accession>
<feature type="compositionally biased region" description="Basic residues" evidence="1">
    <location>
        <begin position="59"/>
        <end position="85"/>
    </location>
</feature>
<evidence type="ECO:0000256" key="1">
    <source>
        <dbReference type="SAM" id="MobiDB-lite"/>
    </source>
</evidence>
<dbReference type="GeneID" id="81624200"/>
<gene>
    <name evidence="2" type="ORF">N7539_004349</name>
</gene>
<organism evidence="2 3">
    <name type="scientific">Penicillium diatomitis</name>
    <dbReference type="NCBI Taxonomy" id="2819901"/>
    <lineage>
        <taxon>Eukaryota</taxon>
        <taxon>Fungi</taxon>
        <taxon>Dikarya</taxon>
        <taxon>Ascomycota</taxon>
        <taxon>Pezizomycotina</taxon>
        <taxon>Eurotiomycetes</taxon>
        <taxon>Eurotiomycetidae</taxon>
        <taxon>Eurotiales</taxon>
        <taxon>Aspergillaceae</taxon>
        <taxon>Penicillium</taxon>
    </lineage>
</organism>
<comment type="caution">
    <text evidence="2">The sequence shown here is derived from an EMBL/GenBank/DDBJ whole genome shotgun (WGS) entry which is preliminary data.</text>
</comment>
<feature type="compositionally biased region" description="Basic and acidic residues" evidence="1">
    <location>
        <begin position="24"/>
        <end position="33"/>
    </location>
</feature>
<reference evidence="2" key="1">
    <citation type="submission" date="2022-12" db="EMBL/GenBank/DDBJ databases">
        <authorList>
            <person name="Petersen C."/>
        </authorList>
    </citation>
    <scope>NUCLEOTIDE SEQUENCE</scope>
    <source>
        <strain evidence="2">IBT 30728</strain>
    </source>
</reference>